<dbReference type="EC" id="5.3.1.28" evidence="2"/>
<dbReference type="GO" id="GO:0097367">
    <property type="term" value="F:carbohydrate derivative binding"/>
    <property type="evidence" value="ECO:0007669"/>
    <property type="project" value="InterPro"/>
</dbReference>
<name>A0A4V1C8R0_9GAMM</name>
<dbReference type="GO" id="GO:0016853">
    <property type="term" value="F:isomerase activity"/>
    <property type="evidence" value="ECO:0007669"/>
    <property type="project" value="UniProtKB-KW"/>
</dbReference>
<dbReference type="InterPro" id="IPR035461">
    <property type="entry name" value="GmhA/DiaA"/>
</dbReference>
<evidence type="ECO:0000259" key="1">
    <source>
        <dbReference type="PROSITE" id="PS51464"/>
    </source>
</evidence>
<dbReference type="InterPro" id="IPR046348">
    <property type="entry name" value="SIS_dom_sf"/>
</dbReference>
<dbReference type="OrthoDB" id="9810929at2"/>
<dbReference type="InterPro" id="IPR050099">
    <property type="entry name" value="SIS_GmhA/DiaA_subfam"/>
</dbReference>
<dbReference type="Proteomes" id="UP000296201">
    <property type="component" value="Chromosome"/>
</dbReference>
<dbReference type="PANTHER" id="PTHR30390">
    <property type="entry name" value="SEDOHEPTULOSE 7-PHOSPHATE ISOMERASE / DNAA INITIATOR-ASSOCIATING FACTOR FOR REPLICATION INITIATION"/>
    <property type="match status" value="1"/>
</dbReference>
<accession>A0A4V1C8R0</accession>
<dbReference type="SUPFAM" id="SSF53697">
    <property type="entry name" value="SIS domain"/>
    <property type="match status" value="1"/>
</dbReference>
<feature type="domain" description="SIS" evidence="1">
    <location>
        <begin position="78"/>
        <end position="239"/>
    </location>
</feature>
<dbReference type="Pfam" id="PF13580">
    <property type="entry name" value="SIS_2"/>
    <property type="match status" value="1"/>
</dbReference>
<keyword evidence="2" id="KW-0413">Isomerase</keyword>
<dbReference type="AlphaFoldDB" id="A0A4V1C8R0"/>
<dbReference type="CDD" id="cd05006">
    <property type="entry name" value="SIS_GmhA"/>
    <property type="match status" value="1"/>
</dbReference>
<dbReference type="InterPro" id="IPR001347">
    <property type="entry name" value="SIS_dom"/>
</dbReference>
<dbReference type="EMBL" id="CP032096">
    <property type="protein sequence ID" value="QBZ82774.1"/>
    <property type="molecule type" value="Genomic_DNA"/>
</dbReference>
<gene>
    <name evidence="2" type="primary">gmhA</name>
    <name evidence="2" type="ORF">GHNINEIG_00810</name>
</gene>
<dbReference type="RefSeq" id="WP_135795449.1">
    <property type="nucleotide sequence ID" value="NZ_CP032096.1"/>
</dbReference>
<evidence type="ECO:0000313" key="2">
    <source>
        <dbReference type="EMBL" id="QBZ82774.1"/>
    </source>
</evidence>
<evidence type="ECO:0000313" key="3">
    <source>
        <dbReference type="Proteomes" id="UP000296201"/>
    </source>
</evidence>
<dbReference type="GO" id="GO:1901135">
    <property type="term" value="P:carbohydrate derivative metabolic process"/>
    <property type="evidence" value="ECO:0007669"/>
    <property type="project" value="InterPro"/>
</dbReference>
<dbReference type="PROSITE" id="PS51464">
    <property type="entry name" value="SIS"/>
    <property type="match status" value="1"/>
</dbReference>
<keyword evidence="3" id="KW-1185">Reference proteome</keyword>
<sequence length="243" mass="26678">MSQETDILKALYPFAEPKESSKETLQDSQNEITRPGNFEVEDSVLITSIQEKVNESLDVKKTYFKENETALLEASKLIAHVYRQKGKMLTMGNGGSNCDASHLAVEFLHPVTAGRPALPAINLGADSTMVTAASNDLGYKNAFVRQLIAHSREGDVLIGFSTSGCSENLMHGFKKAKELGLHTIAFSGMDGGDMAQSRFVDINLIVGSSSIHRIQESHLTTYHILWDLVHSLLANDRQSQVNK</sequence>
<protein>
    <submittedName>
        <fullName evidence="2">Phosphoheptose isomerase</fullName>
        <ecNumber evidence="2">5.3.1.28</ecNumber>
    </submittedName>
</protein>
<proteinExistence type="predicted"/>
<reference evidence="2 3" key="1">
    <citation type="submission" date="2018-08" db="EMBL/GenBank/DDBJ databases">
        <title>Horizontal acquisition of hydrogen conversion ability and other habitat adaptations in Hydrogenovibrio crunogenus strains.</title>
        <authorList>
            <person name="Gonnella G."/>
            <person name="Adam N."/>
            <person name="Perner M."/>
        </authorList>
    </citation>
    <scope>NUCLEOTIDE SEQUENCE [LARGE SCALE GENOMIC DNA]</scope>
    <source>
        <strain evidence="2 3">SP-41</strain>
    </source>
</reference>
<organism evidence="2 3">
    <name type="scientific">Hydrogenovibrio crunogenus</name>
    <dbReference type="NCBI Taxonomy" id="39765"/>
    <lineage>
        <taxon>Bacteria</taxon>
        <taxon>Pseudomonadati</taxon>
        <taxon>Pseudomonadota</taxon>
        <taxon>Gammaproteobacteria</taxon>
        <taxon>Thiotrichales</taxon>
        <taxon>Piscirickettsiaceae</taxon>
        <taxon>Hydrogenovibrio</taxon>
    </lineage>
</organism>
<dbReference type="Gene3D" id="3.40.50.10490">
    <property type="entry name" value="Glucose-6-phosphate isomerase like protein, domain 1"/>
    <property type="match status" value="1"/>
</dbReference>